<dbReference type="Gene3D" id="3.40.250.10">
    <property type="entry name" value="Rhodanese-like domain"/>
    <property type="match status" value="1"/>
</dbReference>
<evidence type="ECO:0000259" key="1">
    <source>
        <dbReference type="PROSITE" id="PS50206"/>
    </source>
</evidence>
<accession>A0A176W6B4</accession>
<dbReference type="PANTHER" id="PTHR45508">
    <property type="entry name" value="RHODANESE-LIKE DOMAIN-CONTAINING PROTEIN 9, CHLOROPLASTIC"/>
    <property type="match status" value="1"/>
</dbReference>
<dbReference type="InterPro" id="IPR036873">
    <property type="entry name" value="Rhodanese-like_dom_sf"/>
</dbReference>
<organism evidence="2 3">
    <name type="scientific">Marchantia polymorpha subsp. ruderalis</name>
    <dbReference type="NCBI Taxonomy" id="1480154"/>
    <lineage>
        <taxon>Eukaryota</taxon>
        <taxon>Viridiplantae</taxon>
        <taxon>Streptophyta</taxon>
        <taxon>Embryophyta</taxon>
        <taxon>Marchantiophyta</taxon>
        <taxon>Marchantiopsida</taxon>
        <taxon>Marchantiidae</taxon>
        <taxon>Marchantiales</taxon>
        <taxon>Marchantiaceae</taxon>
        <taxon>Marchantia</taxon>
    </lineage>
</organism>
<dbReference type="InterPro" id="IPR001763">
    <property type="entry name" value="Rhodanese-like_dom"/>
</dbReference>
<comment type="caution">
    <text evidence="2">The sequence shown here is derived from an EMBL/GenBank/DDBJ whole genome shotgun (WGS) entry which is preliminary data.</text>
</comment>
<dbReference type="PROSITE" id="PS50206">
    <property type="entry name" value="RHODANESE_3"/>
    <property type="match status" value="1"/>
</dbReference>
<gene>
    <name evidence="2" type="ORF">AXG93_2175s1820</name>
</gene>
<keyword evidence="3" id="KW-1185">Reference proteome</keyword>
<evidence type="ECO:0000313" key="3">
    <source>
        <dbReference type="Proteomes" id="UP000077202"/>
    </source>
</evidence>
<sequence>MRDIGGFIRTWCSRSGIGPTYENRKSVGRPIEFCLRKDCGGRMAASACCGSMATFQACCQPTTAGARGGKFSGNLQSALLPSTARFSVRRRGAAVAHRAGVATAEVRFVGVEEAKQMVEKDGYTVLDIRDKSQYERSHIANCVHIPYFIENTDNDIGTIINRQLHNNFSGLFYGLAFTKPNPDFVPQVTSKFSKDSSKLLLVCQEGLRSGYAAERLEGVGFQDVAYINSGLNKVAPGVFPKEGEKELQDAGKGGLVTIQGPVSRVVGAILVLAFLFLQFFPDQANELFFKS</sequence>
<feature type="domain" description="Rhodanese" evidence="1">
    <location>
        <begin position="119"/>
        <end position="243"/>
    </location>
</feature>
<dbReference type="SUPFAM" id="SSF52821">
    <property type="entry name" value="Rhodanese/Cell cycle control phosphatase"/>
    <property type="match status" value="1"/>
</dbReference>
<reference evidence="2" key="1">
    <citation type="submission" date="2016-03" db="EMBL/GenBank/DDBJ databases">
        <title>Mechanisms controlling the formation of the plant cell surface in tip-growing cells are functionally conserved among land plants.</title>
        <authorList>
            <person name="Honkanen S."/>
            <person name="Jones V.A."/>
            <person name="Morieri G."/>
            <person name="Champion C."/>
            <person name="Hetherington A.J."/>
            <person name="Kelly S."/>
            <person name="Saint-Marcoux D."/>
            <person name="Proust H."/>
            <person name="Prescott H."/>
            <person name="Dolan L."/>
        </authorList>
    </citation>
    <scope>NUCLEOTIDE SEQUENCE [LARGE SCALE GENOMIC DNA]</scope>
    <source>
        <tissue evidence="2">Whole gametophyte</tissue>
    </source>
</reference>
<dbReference type="Pfam" id="PF00581">
    <property type="entry name" value="Rhodanese"/>
    <property type="match status" value="1"/>
</dbReference>
<proteinExistence type="predicted"/>
<dbReference type="SMART" id="SM00450">
    <property type="entry name" value="RHOD"/>
    <property type="match status" value="1"/>
</dbReference>
<name>A0A176W6B4_MARPO</name>
<dbReference type="InterPro" id="IPR044615">
    <property type="entry name" value="STR9"/>
</dbReference>
<dbReference type="CDD" id="cd00158">
    <property type="entry name" value="RHOD"/>
    <property type="match status" value="1"/>
</dbReference>
<protein>
    <recommendedName>
        <fullName evidence="1">Rhodanese domain-containing protein</fullName>
    </recommendedName>
</protein>
<dbReference type="AlphaFoldDB" id="A0A176W6B4"/>
<dbReference type="GO" id="GO:0009507">
    <property type="term" value="C:chloroplast"/>
    <property type="evidence" value="ECO:0007669"/>
    <property type="project" value="TreeGrafter"/>
</dbReference>
<dbReference type="EMBL" id="LVLJ01001709">
    <property type="protein sequence ID" value="OAE28598.1"/>
    <property type="molecule type" value="Genomic_DNA"/>
</dbReference>
<dbReference type="PANTHER" id="PTHR45508:SF1">
    <property type="entry name" value="RHODANESE-LIKE DOMAIN-CONTAINING PROTEIN 9, CHLOROPLASTIC"/>
    <property type="match status" value="1"/>
</dbReference>
<evidence type="ECO:0000313" key="2">
    <source>
        <dbReference type="EMBL" id="OAE28598.1"/>
    </source>
</evidence>
<dbReference type="Proteomes" id="UP000077202">
    <property type="component" value="Unassembled WGS sequence"/>
</dbReference>